<keyword evidence="3" id="KW-1185">Reference proteome</keyword>
<evidence type="ECO:0000313" key="3">
    <source>
        <dbReference type="Proteomes" id="UP001175227"/>
    </source>
</evidence>
<evidence type="ECO:0000256" key="1">
    <source>
        <dbReference type="SAM" id="SignalP"/>
    </source>
</evidence>
<organism evidence="2 3">
    <name type="scientific">Armillaria novae-zelandiae</name>
    <dbReference type="NCBI Taxonomy" id="153914"/>
    <lineage>
        <taxon>Eukaryota</taxon>
        <taxon>Fungi</taxon>
        <taxon>Dikarya</taxon>
        <taxon>Basidiomycota</taxon>
        <taxon>Agaricomycotina</taxon>
        <taxon>Agaricomycetes</taxon>
        <taxon>Agaricomycetidae</taxon>
        <taxon>Agaricales</taxon>
        <taxon>Marasmiineae</taxon>
        <taxon>Physalacriaceae</taxon>
        <taxon>Armillaria</taxon>
    </lineage>
</organism>
<dbReference type="Proteomes" id="UP001175227">
    <property type="component" value="Unassembled WGS sequence"/>
</dbReference>
<name>A0AA39P5I5_9AGAR</name>
<evidence type="ECO:0008006" key="4">
    <source>
        <dbReference type="Google" id="ProtNLM"/>
    </source>
</evidence>
<accession>A0AA39P5I5</accession>
<feature type="signal peptide" evidence="1">
    <location>
        <begin position="1"/>
        <end position="21"/>
    </location>
</feature>
<keyword evidence="1" id="KW-0732">Signal</keyword>
<feature type="chain" id="PRO_5041365464" description="FZ domain-containing protein" evidence="1">
    <location>
        <begin position="22"/>
        <end position="205"/>
    </location>
</feature>
<comment type="caution">
    <text evidence="2">The sequence shown here is derived from an EMBL/GenBank/DDBJ whole genome shotgun (WGS) entry which is preliminary data.</text>
</comment>
<dbReference type="AlphaFoldDB" id="A0AA39P5I5"/>
<gene>
    <name evidence="2" type="ORF">IW261DRAFT_257649</name>
</gene>
<proteinExistence type="predicted"/>
<dbReference type="EMBL" id="JAUEPR010000015">
    <property type="protein sequence ID" value="KAK0477961.1"/>
    <property type="molecule type" value="Genomic_DNA"/>
</dbReference>
<sequence length="205" mass="22115">MKAFCGLVILAVNLLRRRLLSSPIPFGDITDEIRRAYASVVAAPHLYSAKHIPYDLGIPPNTCSQTLLDVGVSPTIPCISTRSVLRHVSLIFVWLSLQTSACILDTQRVASCMFSCRLADNVYSARAAGGVNDLFCDLGDDLDARALVLLYFCLRLGCVSPNICMYIPAQPVAPCMVSCRLADNVYSTRAAGGGAPCIRVIFGLD</sequence>
<evidence type="ECO:0000313" key="2">
    <source>
        <dbReference type="EMBL" id="KAK0477961.1"/>
    </source>
</evidence>
<protein>
    <recommendedName>
        <fullName evidence="4">FZ domain-containing protein</fullName>
    </recommendedName>
</protein>
<reference evidence="2" key="1">
    <citation type="submission" date="2023-06" db="EMBL/GenBank/DDBJ databases">
        <authorList>
            <consortium name="Lawrence Berkeley National Laboratory"/>
            <person name="Ahrendt S."/>
            <person name="Sahu N."/>
            <person name="Indic B."/>
            <person name="Wong-Bajracharya J."/>
            <person name="Merenyi Z."/>
            <person name="Ke H.-M."/>
            <person name="Monk M."/>
            <person name="Kocsube S."/>
            <person name="Drula E."/>
            <person name="Lipzen A."/>
            <person name="Balint B."/>
            <person name="Henrissat B."/>
            <person name="Andreopoulos B."/>
            <person name="Martin F.M."/>
            <person name="Harder C.B."/>
            <person name="Rigling D."/>
            <person name="Ford K.L."/>
            <person name="Foster G.D."/>
            <person name="Pangilinan J."/>
            <person name="Papanicolaou A."/>
            <person name="Barry K."/>
            <person name="LaButti K."/>
            <person name="Viragh M."/>
            <person name="Koriabine M."/>
            <person name="Yan M."/>
            <person name="Riley R."/>
            <person name="Champramary S."/>
            <person name="Plett K.L."/>
            <person name="Tsai I.J."/>
            <person name="Slot J."/>
            <person name="Sipos G."/>
            <person name="Plett J."/>
            <person name="Nagy L.G."/>
            <person name="Grigoriev I.V."/>
        </authorList>
    </citation>
    <scope>NUCLEOTIDE SEQUENCE</scope>
    <source>
        <strain evidence="2">ICMP 16352</strain>
    </source>
</reference>